<comment type="caution">
    <text evidence="4">The sequence shown here is derived from an EMBL/GenBank/DDBJ whole genome shotgun (WGS) entry which is preliminary data.</text>
</comment>
<organism evidence="4 5">
    <name type="scientific">Candidatus Scatomonas pullistercoris</name>
    <dbReference type="NCBI Taxonomy" id="2840920"/>
    <lineage>
        <taxon>Bacteria</taxon>
        <taxon>Bacillati</taxon>
        <taxon>Bacillota</taxon>
        <taxon>Clostridia</taxon>
        <taxon>Lachnospirales</taxon>
        <taxon>Lachnospiraceae</taxon>
        <taxon>Lachnospiraceae incertae sedis</taxon>
        <taxon>Candidatus Scatomonas</taxon>
    </lineage>
</organism>
<keyword evidence="2" id="KW-0732">Signal</keyword>
<evidence type="ECO:0000256" key="1">
    <source>
        <dbReference type="ARBA" id="ARBA00022737"/>
    </source>
</evidence>
<dbReference type="Proteomes" id="UP000824169">
    <property type="component" value="Unassembled WGS sequence"/>
</dbReference>
<evidence type="ECO:0000313" key="5">
    <source>
        <dbReference type="Proteomes" id="UP000824169"/>
    </source>
</evidence>
<reference evidence="4" key="2">
    <citation type="journal article" date="2021" name="PeerJ">
        <title>Extensive microbial diversity within the chicken gut microbiome revealed by metagenomics and culture.</title>
        <authorList>
            <person name="Gilroy R."/>
            <person name="Ravi A."/>
            <person name="Getino M."/>
            <person name="Pursley I."/>
            <person name="Horton D.L."/>
            <person name="Alikhan N.F."/>
            <person name="Baker D."/>
            <person name="Gharbi K."/>
            <person name="Hall N."/>
            <person name="Watson M."/>
            <person name="Adriaenssens E.M."/>
            <person name="Foster-Nyarko E."/>
            <person name="Jarju S."/>
            <person name="Secka A."/>
            <person name="Antonio M."/>
            <person name="Oren A."/>
            <person name="Chaudhuri R.R."/>
            <person name="La Ragione R."/>
            <person name="Hildebrand F."/>
            <person name="Pallen M.J."/>
        </authorList>
    </citation>
    <scope>NUCLEOTIDE SEQUENCE</scope>
    <source>
        <strain evidence="4">CHK188-20938</strain>
    </source>
</reference>
<proteinExistence type="predicted"/>
<feature type="domain" description="SLH" evidence="3">
    <location>
        <begin position="306"/>
        <end position="364"/>
    </location>
</feature>
<sequence length="364" mass="39684">MYRKVLSILLAFGTGICCLGATAYNAGAEPDIVVQEESSQSLDVGSYLENGNPEEIIDLLDLHETAPGALSNRFESDDGSISMDFAEGSQGDYAITFTVENNPGVNFYGIRSGMTNEEANDILKALGWPPPRNSGSSVVGYYNFNSGADGFHIWIENGAITNWSWTNWVEGEISENPFEDVPCGIWFYDSVIFVYNHWIMTGLDSHTFGPTEILSRAQFATILYRMEGEPDVSGLAAAEFPDVPDGIWYDDAVTWANAAGIITGYTDGTAAGNFGAVDSLTRAQMATMLYRYAQYKGYNTDVTGVLSDFQDAGEVPDFAADGMPWAVEHGIIRGDESGEEKMLKPQDPVSRAVGATVIERFFQQ</sequence>
<dbReference type="EMBL" id="DVOO01000022">
    <property type="protein sequence ID" value="HIV25600.1"/>
    <property type="molecule type" value="Genomic_DNA"/>
</dbReference>
<gene>
    <name evidence="4" type="ORF">IAB71_07440</name>
</gene>
<dbReference type="PROSITE" id="PS51272">
    <property type="entry name" value="SLH"/>
    <property type="match status" value="3"/>
</dbReference>
<keyword evidence="1" id="KW-0677">Repeat</keyword>
<feature type="chain" id="PRO_5038382713" evidence="2">
    <location>
        <begin position="24"/>
        <end position="364"/>
    </location>
</feature>
<feature type="domain" description="SLH" evidence="3">
    <location>
        <begin position="236"/>
        <end position="303"/>
    </location>
</feature>
<name>A0A9D1TAP1_9FIRM</name>
<feature type="signal peptide" evidence="2">
    <location>
        <begin position="1"/>
        <end position="23"/>
    </location>
</feature>
<dbReference type="AlphaFoldDB" id="A0A9D1TAP1"/>
<reference evidence="4" key="1">
    <citation type="submission" date="2020-10" db="EMBL/GenBank/DDBJ databases">
        <authorList>
            <person name="Gilroy R."/>
        </authorList>
    </citation>
    <scope>NUCLEOTIDE SEQUENCE</scope>
    <source>
        <strain evidence="4">CHK188-20938</strain>
    </source>
</reference>
<evidence type="ECO:0000256" key="2">
    <source>
        <dbReference type="SAM" id="SignalP"/>
    </source>
</evidence>
<dbReference type="PANTHER" id="PTHR43308">
    <property type="entry name" value="OUTER MEMBRANE PROTEIN ALPHA-RELATED"/>
    <property type="match status" value="1"/>
</dbReference>
<evidence type="ECO:0000313" key="4">
    <source>
        <dbReference type="EMBL" id="HIV25600.1"/>
    </source>
</evidence>
<evidence type="ECO:0000259" key="3">
    <source>
        <dbReference type="PROSITE" id="PS51272"/>
    </source>
</evidence>
<protein>
    <submittedName>
        <fullName evidence="4">S-layer homology domain-containing protein</fullName>
    </submittedName>
</protein>
<dbReference type="Pfam" id="PF00395">
    <property type="entry name" value="SLH"/>
    <property type="match status" value="3"/>
</dbReference>
<dbReference type="InterPro" id="IPR001119">
    <property type="entry name" value="SLH_dom"/>
</dbReference>
<feature type="domain" description="SLH" evidence="3">
    <location>
        <begin position="174"/>
        <end position="233"/>
    </location>
</feature>
<dbReference type="InterPro" id="IPR051465">
    <property type="entry name" value="Cell_Envelope_Struct_Comp"/>
</dbReference>
<accession>A0A9D1TAP1</accession>